<feature type="domain" description="HTH marR-type" evidence="4">
    <location>
        <begin position="1"/>
        <end position="141"/>
    </location>
</feature>
<dbReference type="GO" id="GO:0006950">
    <property type="term" value="P:response to stress"/>
    <property type="evidence" value="ECO:0007669"/>
    <property type="project" value="TreeGrafter"/>
</dbReference>
<evidence type="ECO:0000256" key="1">
    <source>
        <dbReference type="ARBA" id="ARBA00023015"/>
    </source>
</evidence>
<dbReference type="Gene3D" id="1.10.10.10">
    <property type="entry name" value="Winged helix-like DNA-binding domain superfamily/Winged helix DNA-binding domain"/>
    <property type="match status" value="1"/>
</dbReference>
<dbReference type="PANTHER" id="PTHR33164:SF64">
    <property type="entry name" value="TRANSCRIPTIONAL REGULATOR SLYA"/>
    <property type="match status" value="1"/>
</dbReference>
<evidence type="ECO:0000313" key="5">
    <source>
        <dbReference type="EMBL" id="MBK1854108.1"/>
    </source>
</evidence>
<keyword evidence="3" id="KW-0804">Transcription</keyword>
<keyword evidence="6" id="KW-1185">Reference proteome</keyword>
<dbReference type="RefSeq" id="WP_309488714.1">
    <property type="nucleotide sequence ID" value="NZ_JAENIG010000002.1"/>
</dbReference>
<organism evidence="5 6">
    <name type="scientific">Oceaniferula flava</name>
    <dbReference type="NCBI Taxonomy" id="2800421"/>
    <lineage>
        <taxon>Bacteria</taxon>
        <taxon>Pseudomonadati</taxon>
        <taxon>Verrucomicrobiota</taxon>
        <taxon>Verrucomicrobiia</taxon>
        <taxon>Verrucomicrobiales</taxon>
        <taxon>Verrucomicrobiaceae</taxon>
        <taxon>Oceaniferula</taxon>
    </lineage>
</organism>
<dbReference type="PANTHER" id="PTHR33164">
    <property type="entry name" value="TRANSCRIPTIONAL REGULATOR, MARR FAMILY"/>
    <property type="match status" value="1"/>
</dbReference>
<dbReference type="EMBL" id="JAENIG010000002">
    <property type="protein sequence ID" value="MBK1854108.1"/>
    <property type="molecule type" value="Genomic_DNA"/>
</dbReference>
<dbReference type="SMART" id="SM00347">
    <property type="entry name" value="HTH_MARR"/>
    <property type="match status" value="1"/>
</dbReference>
<dbReference type="GO" id="GO:0003700">
    <property type="term" value="F:DNA-binding transcription factor activity"/>
    <property type="evidence" value="ECO:0007669"/>
    <property type="project" value="InterPro"/>
</dbReference>
<gene>
    <name evidence="5" type="ORF">JIN83_04020</name>
</gene>
<keyword evidence="1" id="KW-0805">Transcription regulation</keyword>
<evidence type="ECO:0000313" key="6">
    <source>
        <dbReference type="Proteomes" id="UP000634206"/>
    </source>
</evidence>
<evidence type="ECO:0000256" key="2">
    <source>
        <dbReference type="ARBA" id="ARBA00023125"/>
    </source>
</evidence>
<name>A0AAE2SA82_9BACT</name>
<dbReference type="InterPro" id="IPR036390">
    <property type="entry name" value="WH_DNA-bd_sf"/>
</dbReference>
<keyword evidence="2" id="KW-0238">DNA-binding</keyword>
<accession>A0AAE2SA82</accession>
<dbReference type="InterPro" id="IPR039422">
    <property type="entry name" value="MarR/SlyA-like"/>
</dbReference>
<dbReference type="PROSITE" id="PS50995">
    <property type="entry name" value="HTH_MARR_2"/>
    <property type="match status" value="1"/>
</dbReference>
<reference evidence="5" key="1">
    <citation type="submission" date="2021-01" db="EMBL/GenBank/DDBJ databases">
        <title>Modified the classification status of verrucomicrobia.</title>
        <authorList>
            <person name="Feng X."/>
        </authorList>
    </citation>
    <scope>NUCLEOTIDE SEQUENCE</scope>
    <source>
        <strain evidence="5">5K15</strain>
    </source>
</reference>
<dbReference type="GO" id="GO:0003677">
    <property type="term" value="F:DNA binding"/>
    <property type="evidence" value="ECO:0007669"/>
    <property type="project" value="UniProtKB-KW"/>
</dbReference>
<dbReference type="Pfam" id="PF01047">
    <property type="entry name" value="MarR"/>
    <property type="match status" value="1"/>
</dbReference>
<dbReference type="AlphaFoldDB" id="A0AAE2SA82"/>
<dbReference type="SUPFAM" id="SSF46785">
    <property type="entry name" value="Winged helix' DNA-binding domain"/>
    <property type="match status" value="1"/>
</dbReference>
<dbReference type="InterPro" id="IPR036388">
    <property type="entry name" value="WH-like_DNA-bd_sf"/>
</dbReference>
<evidence type="ECO:0000256" key="3">
    <source>
        <dbReference type="ARBA" id="ARBA00023163"/>
    </source>
</evidence>
<comment type="caution">
    <text evidence="5">The sequence shown here is derived from an EMBL/GenBank/DDBJ whole genome shotgun (WGS) entry which is preliminary data.</text>
</comment>
<protein>
    <submittedName>
        <fullName evidence="5">MarR family transcriptional regulator</fullName>
    </submittedName>
</protein>
<evidence type="ECO:0000259" key="4">
    <source>
        <dbReference type="PROSITE" id="PS50995"/>
    </source>
</evidence>
<sequence>MIINQHDSPGFAIGRTNYLFRLRIIEALRLSKSQLNPEEAWILMVLKEADRPLPGSEFNDFMMRDASTLTRQLNGLAGKGMIERQRDPNDGRAVTIHLTRQGKAELKKLEPHAADIRTRAAAGIDPNDYAVMIDCLMKIQKNLASPAKKKNGTKTN</sequence>
<proteinExistence type="predicted"/>
<dbReference type="Proteomes" id="UP000634206">
    <property type="component" value="Unassembled WGS sequence"/>
</dbReference>
<dbReference type="InterPro" id="IPR000835">
    <property type="entry name" value="HTH_MarR-typ"/>
</dbReference>